<dbReference type="Proteomes" id="UP000011290">
    <property type="component" value="Segment"/>
</dbReference>
<gene>
    <name evidence="1" type="ORF">TAYLOR_60</name>
</gene>
<proteinExistence type="predicted"/>
<accession>M1HN58</accession>
<dbReference type="EMBL" id="KC330682">
    <property type="protein sequence ID" value="AGE60978.1"/>
    <property type="molecule type" value="Genomic_DNA"/>
</dbReference>
<evidence type="ECO:0000313" key="2">
    <source>
        <dbReference type="Proteomes" id="UP000011290"/>
    </source>
</evidence>
<keyword evidence="2" id="KW-1185">Reference proteome</keyword>
<evidence type="ECO:0000313" key="1">
    <source>
        <dbReference type="EMBL" id="AGE60978.1"/>
    </source>
</evidence>
<name>M1HN58_9CAUD</name>
<organism evidence="1 2">
    <name type="scientific">Bacillus phage Taylor</name>
    <dbReference type="NCBI Taxonomy" id="2884430"/>
    <lineage>
        <taxon>Viruses</taxon>
        <taxon>Duplodnaviria</taxon>
        <taxon>Heunggongvirae</taxon>
        <taxon>Uroviricota</taxon>
        <taxon>Caudoviricetes</taxon>
        <taxon>Ehrlichviridae</taxon>
        <taxon>Andromedavirus</taxon>
        <taxon>Andromedavirus taylor</taxon>
    </lineage>
</organism>
<sequence length="128" mass="14626">MYTTNCKLMGSSKEETNMLHLKQKEFEDMENLSYICKGKPHKDVIHLILHSGTISSQYMHLSKLHKYDVLGAVLTGQYKLIASATEIYEKHASEARQRDLVGGTPNVAWSLSRFYSDLKENGFIKEDN</sequence>
<protein>
    <submittedName>
        <fullName evidence="1">Uncharacterized protein</fullName>
    </submittedName>
</protein>
<reference evidence="1 2" key="1">
    <citation type="journal article" date="2013" name="Virology">
        <title>Genomic characterization of six novel Bacillus pumilus bacteriophages.</title>
        <authorList>
            <person name="Lorenz L."/>
            <person name="Lins B."/>
            <person name="Barrett J."/>
            <person name="Montgomery A."/>
            <person name="Trapani S."/>
            <person name="Schindler A."/>
            <person name="Christie G.E."/>
            <person name="Cresawn S.G."/>
            <person name="Temple L."/>
        </authorList>
    </citation>
    <scope>NUCLEOTIDE SEQUENCE [LARGE SCALE GENOMIC DNA]</scope>
</reference>